<dbReference type="OrthoDB" id="7055507at2"/>
<dbReference type="eggNOG" id="COG3954">
    <property type="taxonomic scope" value="Bacteria"/>
</dbReference>
<dbReference type="EMBL" id="JRAA01000003">
    <property type="protein sequence ID" value="KHF24080.1"/>
    <property type="molecule type" value="Genomic_DNA"/>
</dbReference>
<keyword evidence="10" id="KW-1185">Reference proteome</keyword>
<dbReference type="InterPro" id="IPR027417">
    <property type="entry name" value="P-loop_NTPase"/>
</dbReference>
<dbReference type="STRING" id="2340.JV46_28490"/>
<evidence type="ECO:0000313" key="9">
    <source>
        <dbReference type="EMBL" id="KHF24080.1"/>
    </source>
</evidence>
<comment type="catalytic activity">
    <reaction evidence="7">
        <text>D-ribulose 5-phosphate + ATP = D-ribulose 1,5-bisphosphate + ADP + H(+)</text>
        <dbReference type="Rhea" id="RHEA:19365"/>
        <dbReference type="ChEBI" id="CHEBI:15378"/>
        <dbReference type="ChEBI" id="CHEBI:30616"/>
        <dbReference type="ChEBI" id="CHEBI:57870"/>
        <dbReference type="ChEBI" id="CHEBI:58121"/>
        <dbReference type="ChEBI" id="CHEBI:456216"/>
        <dbReference type="EC" id="2.7.1.19"/>
    </reaction>
</comment>
<feature type="domain" description="Phosphoribulokinase/uridine kinase" evidence="8">
    <location>
        <begin position="7"/>
        <end position="214"/>
    </location>
</feature>
<dbReference type="GO" id="GO:0005524">
    <property type="term" value="F:ATP binding"/>
    <property type="evidence" value="ECO:0007669"/>
    <property type="project" value="UniProtKB-KW"/>
</dbReference>
<protein>
    <recommendedName>
        <fullName evidence="2">phosphoribulokinase</fullName>
        <ecNumber evidence="2">2.7.1.19</ecNumber>
    </recommendedName>
</protein>
<proteinExistence type="inferred from homology"/>
<evidence type="ECO:0000313" key="10">
    <source>
        <dbReference type="Proteomes" id="UP000030856"/>
    </source>
</evidence>
<comment type="caution">
    <text evidence="9">The sequence shown here is derived from an EMBL/GenBank/DDBJ whole genome shotgun (WGS) entry which is preliminary data.</text>
</comment>
<dbReference type="GO" id="GO:0008974">
    <property type="term" value="F:phosphoribulokinase activity"/>
    <property type="evidence" value="ECO:0007669"/>
    <property type="project" value="UniProtKB-EC"/>
</dbReference>
<name>A0A0B0H4M0_SOVGS</name>
<reference evidence="9 10" key="1">
    <citation type="journal article" date="2014" name="BMC Genomics">
        <title>The genome of the intracellular bacterium of the coastal bivalve, Solemya velum: a blueprint for thriving in and out of symbiosis.</title>
        <authorList>
            <person name="Dmytrenko O."/>
            <person name="Russell S.L."/>
            <person name="Loo W.T."/>
            <person name="Fontanez K.M."/>
            <person name="Liao L."/>
            <person name="Roeselers G."/>
            <person name="Sharma R."/>
            <person name="Stewart F.J."/>
            <person name="Newton I.L."/>
            <person name="Woyke T."/>
            <person name="Wu D."/>
            <person name="Lang J.M."/>
            <person name="Eisen J.A."/>
            <person name="Cavanaugh C.M."/>
        </authorList>
    </citation>
    <scope>NUCLEOTIDE SEQUENCE [LARGE SCALE GENOMIC DNA]</scope>
    <source>
        <strain evidence="9 10">WH</strain>
    </source>
</reference>
<organism evidence="9 10">
    <name type="scientific">Solemya velum gill symbiont</name>
    <dbReference type="NCBI Taxonomy" id="2340"/>
    <lineage>
        <taxon>Bacteria</taxon>
        <taxon>Pseudomonadati</taxon>
        <taxon>Pseudomonadota</taxon>
        <taxon>Gammaproteobacteria</taxon>
        <taxon>sulfur-oxidizing symbionts</taxon>
    </lineage>
</organism>
<evidence type="ECO:0000256" key="2">
    <source>
        <dbReference type="ARBA" id="ARBA00012042"/>
    </source>
</evidence>
<evidence type="ECO:0000256" key="6">
    <source>
        <dbReference type="ARBA" id="ARBA00022840"/>
    </source>
</evidence>
<evidence type="ECO:0000256" key="1">
    <source>
        <dbReference type="ARBA" id="ARBA00009719"/>
    </source>
</evidence>
<dbReference type="InterPro" id="IPR006082">
    <property type="entry name" value="PRK"/>
</dbReference>
<gene>
    <name evidence="9" type="ORF">JV46_28490</name>
</gene>
<dbReference type="RefSeq" id="WP_043118112.1">
    <property type="nucleotide sequence ID" value="NZ_JRAA01000003.1"/>
</dbReference>
<dbReference type="EC" id="2.7.1.19" evidence="2"/>
<dbReference type="GO" id="GO:0005975">
    <property type="term" value="P:carbohydrate metabolic process"/>
    <property type="evidence" value="ECO:0007669"/>
    <property type="project" value="InterPro"/>
</dbReference>
<evidence type="ECO:0000256" key="4">
    <source>
        <dbReference type="ARBA" id="ARBA00022741"/>
    </source>
</evidence>
<dbReference type="NCBIfam" id="NF011997">
    <property type="entry name" value="PRK15453.1"/>
    <property type="match status" value="1"/>
</dbReference>
<dbReference type="Proteomes" id="UP000030856">
    <property type="component" value="Unassembled WGS sequence"/>
</dbReference>
<dbReference type="PRINTS" id="PR00478">
    <property type="entry name" value="PHRIBLKINASE"/>
</dbReference>
<accession>A0A0B0H4M0</accession>
<evidence type="ECO:0000256" key="5">
    <source>
        <dbReference type="ARBA" id="ARBA00022777"/>
    </source>
</evidence>
<keyword evidence="4" id="KW-0547">Nucleotide-binding</keyword>
<keyword evidence="5 9" id="KW-0418">Kinase</keyword>
<evidence type="ECO:0000256" key="3">
    <source>
        <dbReference type="ARBA" id="ARBA00022679"/>
    </source>
</evidence>
<evidence type="ECO:0000256" key="7">
    <source>
        <dbReference type="ARBA" id="ARBA00047663"/>
    </source>
</evidence>
<comment type="similarity">
    <text evidence="1">Belongs to the phosphoribulokinase family.</text>
</comment>
<keyword evidence="6" id="KW-0067">ATP-binding</keyword>
<sequence>MSREHPIIAVTGSSGAGSSSITRAFEHIFRRERVKAVYIQGSAFHRYTRAEMQEELLRAKQEGRSLTHFGPEGNHLDKLESLLFQYAVTGTGVYRYYLHSKEHADAMGQEPGTFSPWKMMKKKSDLLYYRGLHGGAISDDIDIAQYADLLIGIVPNINLEWIRKIQRDTSMRGYTKAEVRQSIIDRMSDYVNHITPQFSRTHVNFQLVPAVDTSDPFNMPVYPTDSESLLIISFRDGTQVDFVRLKSMLPESFMSRRDTIVVPGGKLPHALEVVLMPMIHELVETSRKIRGIKKPPKKKKCGLIGMLGQSIG</sequence>
<evidence type="ECO:0000259" key="8">
    <source>
        <dbReference type="Pfam" id="PF00485"/>
    </source>
</evidence>
<dbReference type="Gene3D" id="3.40.50.300">
    <property type="entry name" value="P-loop containing nucleotide triphosphate hydrolases"/>
    <property type="match status" value="1"/>
</dbReference>
<dbReference type="Pfam" id="PF00485">
    <property type="entry name" value="PRK"/>
    <property type="match status" value="1"/>
</dbReference>
<dbReference type="SUPFAM" id="SSF52540">
    <property type="entry name" value="P-loop containing nucleoside triphosphate hydrolases"/>
    <property type="match status" value="1"/>
</dbReference>
<keyword evidence="3 9" id="KW-0808">Transferase</keyword>
<dbReference type="InterPro" id="IPR006083">
    <property type="entry name" value="PRK/URK"/>
</dbReference>
<dbReference type="AlphaFoldDB" id="A0A0B0H4M0"/>
<dbReference type="PATRIC" id="fig|2340.3.peg.2157"/>